<dbReference type="InterPro" id="IPR000719">
    <property type="entry name" value="Prot_kinase_dom"/>
</dbReference>
<dbReference type="InterPro" id="IPR017441">
    <property type="entry name" value="Protein_kinase_ATP_BS"/>
</dbReference>
<reference evidence="12 13" key="1">
    <citation type="submission" date="2024-06" db="EMBL/GenBank/DDBJ databases">
        <authorList>
            <person name="Kraege A."/>
            <person name="Thomma B."/>
        </authorList>
    </citation>
    <scope>NUCLEOTIDE SEQUENCE [LARGE SCALE GENOMIC DNA]</scope>
</reference>
<keyword evidence="3 9" id="KW-0808">Transferase</keyword>
<evidence type="ECO:0000256" key="10">
    <source>
        <dbReference type="SAM" id="MobiDB-lite"/>
    </source>
</evidence>
<name>A0ABP1FZ35_9CHLO</name>
<dbReference type="InterPro" id="IPR011009">
    <property type="entry name" value="Kinase-like_dom_sf"/>
</dbReference>
<dbReference type="InterPro" id="IPR008271">
    <property type="entry name" value="Ser/Thr_kinase_AS"/>
</dbReference>
<feature type="compositionally biased region" description="Basic and acidic residues" evidence="10">
    <location>
        <begin position="354"/>
        <end position="364"/>
    </location>
</feature>
<dbReference type="EC" id="2.7.11.24" evidence="9"/>
<dbReference type="Proteomes" id="UP001497392">
    <property type="component" value="Unassembled WGS sequence"/>
</dbReference>
<protein>
    <recommendedName>
        <fullName evidence="9">Mitogen-activated protein kinase</fullName>
        <ecNumber evidence="9">2.7.11.24</ecNumber>
    </recommendedName>
</protein>
<dbReference type="InterPro" id="IPR050117">
    <property type="entry name" value="MAPK"/>
</dbReference>
<comment type="caution">
    <text evidence="12">The sequence shown here is derived from an EMBL/GenBank/DDBJ whole genome shotgun (WGS) entry which is preliminary data.</text>
</comment>
<feature type="binding site" evidence="7">
    <location>
        <position position="44"/>
    </location>
    <ligand>
        <name>ATP</name>
        <dbReference type="ChEBI" id="CHEBI:30616"/>
    </ligand>
</feature>
<evidence type="ECO:0000256" key="5">
    <source>
        <dbReference type="ARBA" id="ARBA00022777"/>
    </source>
</evidence>
<comment type="cofactor">
    <cofactor evidence="9">
        <name>Mg(2+)</name>
        <dbReference type="ChEBI" id="CHEBI:18420"/>
    </cofactor>
</comment>
<accession>A0ABP1FZ35</accession>
<evidence type="ECO:0000256" key="9">
    <source>
        <dbReference type="RuleBase" id="RU361165"/>
    </source>
</evidence>
<dbReference type="Gene3D" id="1.10.510.10">
    <property type="entry name" value="Transferase(Phosphotransferase) domain 1"/>
    <property type="match status" value="1"/>
</dbReference>
<keyword evidence="5 9" id="KW-0418">Kinase</keyword>
<comment type="catalytic activity">
    <reaction evidence="9">
        <text>L-threonyl-[protein] + ATP = O-phospho-L-threonyl-[protein] + ADP + H(+)</text>
        <dbReference type="Rhea" id="RHEA:46608"/>
        <dbReference type="Rhea" id="RHEA-COMP:11060"/>
        <dbReference type="Rhea" id="RHEA-COMP:11605"/>
        <dbReference type="ChEBI" id="CHEBI:15378"/>
        <dbReference type="ChEBI" id="CHEBI:30013"/>
        <dbReference type="ChEBI" id="CHEBI:30616"/>
        <dbReference type="ChEBI" id="CHEBI:61977"/>
        <dbReference type="ChEBI" id="CHEBI:456216"/>
        <dbReference type="EC" id="2.7.11.24"/>
    </reaction>
</comment>
<dbReference type="SUPFAM" id="SSF56112">
    <property type="entry name" value="Protein kinase-like (PK-like)"/>
    <property type="match status" value="1"/>
</dbReference>
<dbReference type="PROSITE" id="PS00108">
    <property type="entry name" value="PROTEIN_KINASE_ST"/>
    <property type="match status" value="1"/>
</dbReference>
<dbReference type="PROSITE" id="PS50011">
    <property type="entry name" value="PROTEIN_KINASE_DOM"/>
    <property type="match status" value="1"/>
</dbReference>
<evidence type="ECO:0000313" key="12">
    <source>
        <dbReference type="EMBL" id="CAL5225136.1"/>
    </source>
</evidence>
<evidence type="ECO:0000256" key="7">
    <source>
        <dbReference type="PROSITE-ProRule" id="PRU10141"/>
    </source>
</evidence>
<keyword evidence="2 8" id="KW-0723">Serine/threonine-protein kinase</keyword>
<comment type="similarity">
    <text evidence="1">Belongs to the protein kinase superfamily. CMGC Ser/Thr protein kinase family. MAP kinase subfamily.</text>
</comment>
<dbReference type="Gene3D" id="3.30.200.20">
    <property type="entry name" value="Phosphorylase Kinase, domain 1"/>
    <property type="match status" value="1"/>
</dbReference>
<comment type="activity regulation">
    <text evidence="9">Activated by threonine and tyrosine phosphorylation.</text>
</comment>
<keyword evidence="13" id="KW-1185">Reference proteome</keyword>
<dbReference type="EMBL" id="CAXHTA020000012">
    <property type="protein sequence ID" value="CAL5225136.1"/>
    <property type="molecule type" value="Genomic_DNA"/>
</dbReference>
<organism evidence="12 13">
    <name type="scientific">Coccomyxa viridis</name>
    <dbReference type="NCBI Taxonomy" id="1274662"/>
    <lineage>
        <taxon>Eukaryota</taxon>
        <taxon>Viridiplantae</taxon>
        <taxon>Chlorophyta</taxon>
        <taxon>core chlorophytes</taxon>
        <taxon>Trebouxiophyceae</taxon>
        <taxon>Trebouxiophyceae incertae sedis</taxon>
        <taxon>Coccomyxaceae</taxon>
        <taxon>Coccomyxa</taxon>
    </lineage>
</organism>
<evidence type="ECO:0000256" key="6">
    <source>
        <dbReference type="ARBA" id="ARBA00022840"/>
    </source>
</evidence>
<dbReference type="SMART" id="SM00220">
    <property type="entry name" value="S_TKc"/>
    <property type="match status" value="1"/>
</dbReference>
<dbReference type="PANTHER" id="PTHR24055">
    <property type="entry name" value="MITOGEN-ACTIVATED PROTEIN KINASE"/>
    <property type="match status" value="1"/>
</dbReference>
<keyword evidence="4 7" id="KW-0547">Nucleotide-binding</keyword>
<evidence type="ECO:0000256" key="1">
    <source>
        <dbReference type="ARBA" id="ARBA00008832"/>
    </source>
</evidence>
<keyword evidence="6 7" id="KW-0067">ATP-binding</keyword>
<evidence type="ECO:0000256" key="3">
    <source>
        <dbReference type="ARBA" id="ARBA00022679"/>
    </source>
</evidence>
<dbReference type="PROSITE" id="PS00107">
    <property type="entry name" value="PROTEIN_KINASE_ATP"/>
    <property type="match status" value="1"/>
</dbReference>
<feature type="domain" description="Protein kinase" evidence="11">
    <location>
        <begin position="15"/>
        <end position="306"/>
    </location>
</feature>
<sequence>MSTTEEIDRYILKKYEVHQRLGKGAYGVVWKATCRKTKHIVALKKIFDAFQNSTDAQRTFREIMFLQELTTHDNIIKLENVFKAENDKDIYLIFEYMETDLHAVIRANILEDVHKQYIMYQVFKALKYMHTAELLHRDIKPSNLLLNSECLVKLADFGLARSVAQLEAGAGGTSPVLTDYVATRWYRAPEILLGSPRYTYGVDMWSAGCILGELLTGKPIFPGSSTMNQLDRILEVTGRPTQEDVQAICSNFAEQMLEGLPGCERRDLHRLFPTASAAAADLLSKLLQFNPAKRITAEQALRHPYVAQFHSPSEEPSAPHVITISIDDNVKYDINDYREHLYAEILRRRKELKAADRAARDRARGRSRSHKSSAAAVHDSHAVNGGYYR</sequence>
<evidence type="ECO:0000256" key="8">
    <source>
        <dbReference type="RuleBase" id="RU000304"/>
    </source>
</evidence>
<keyword evidence="9" id="KW-0460">Magnesium</keyword>
<dbReference type="InterPro" id="IPR003527">
    <property type="entry name" value="MAP_kinase_CS"/>
</dbReference>
<gene>
    <name evidence="12" type="primary">g7914</name>
    <name evidence="12" type="ORF">VP750_LOCUS6795</name>
</gene>
<feature type="region of interest" description="Disordered" evidence="10">
    <location>
        <begin position="354"/>
        <end position="389"/>
    </location>
</feature>
<evidence type="ECO:0000313" key="13">
    <source>
        <dbReference type="Proteomes" id="UP001497392"/>
    </source>
</evidence>
<comment type="similarity">
    <text evidence="9">Belongs to the protein kinase superfamily. Ser/Thr protein kinase family. MAP kinase subfamily.</text>
</comment>
<dbReference type="PROSITE" id="PS01351">
    <property type="entry name" value="MAPK"/>
    <property type="match status" value="1"/>
</dbReference>
<evidence type="ECO:0000259" key="11">
    <source>
        <dbReference type="PROSITE" id="PS50011"/>
    </source>
</evidence>
<evidence type="ECO:0000256" key="4">
    <source>
        <dbReference type="ARBA" id="ARBA00022741"/>
    </source>
</evidence>
<dbReference type="Pfam" id="PF00069">
    <property type="entry name" value="Pkinase"/>
    <property type="match status" value="1"/>
</dbReference>
<proteinExistence type="inferred from homology"/>
<evidence type="ECO:0000256" key="2">
    <source>
        <dbReference type="ARBA" id="ARBA00022527"/>
    </source>
</evidence>
<dbReference type="CDD" id="cd07852">
    <property type="entry name" value="STKc_MAPK15-like"/>
    <property type="match status" value="1"/>
</dbReference>